<name>M4VSI6_9BACT</name>
<dbReference type="InterPro" id="IPR036412">
    <property type="entry name" value="HAD-like_sf"/>
</dbReference>
<dbReference type="InterPro" id="IPR023214">
    <property type="entry name" value="HAD_sf"/>
</dbReference>
<dbReference type="eggNOG" id="COG0546">
    <property type="taxonomic scope" value="Bacteria"/>
</dbReference>
<evidence type="ECO:0008006" key="4">
    <source>
        <dbReference type="Google" id="ProtNLM"/>
    </source>
</evidence>
<reference evidence="2 3" key="1">
    <citation type="journal article" date="2013" name="ISME J.">
        <title>By their genes ye shall know them: genomic signatures of predatory bacteria.</title>
        <authorList>
            <person name="Pasternak Z."/>
            <person name="Pietrokovski S."/>
            <person name="Rotem O."/>
            <person name="Gophna U."/>
            <person name="Lurie-Weinberger M.N."/>
            <person name="Jurkevitch E."/>
        </authorList>
    </citation>
    <scope>NUCLEOTIDE SEQUENCE [LARGE SCALE GENOMIC DNA]</scope>
    <source>
        <strain evidence="2 3">JSS</strain>
    </source>
</reference>
<evidence type="ECO:0000256" key="1">
    <source>
        <dbReference type="ARBA" id="ARBA00022729"/>
    </source>
</evidence>
<accession>M4VSI6</accession>
<keyword evidence="1" id="KW-0732">Signal</keyword>
<dbReference type="InterPro" id="IPR005519">
    <property type="entry name" value="Acid_phosphat_B-like"/>
</dbReference>
<dbReference type="Proteomes" id="UP000012040">
    <property type="component" value="Chromosome"/>
</dbReference>
<proteinExistence type="predicted"/>
<dbReference type="RefSeq" id="WP_015470664.1">
    <property type="nucleotide sequence ID" value="NC_020813.1"/>
</dbReference>
<dbReference type="HOGENOM" id="CLU_097105_0_0_7"/>
<dbReference type="Pfam" id="PF03767">
    <property type="entry name" value="Acid_phosphat_B"/>
    <property type="match status" value="1"/>
</dbReference>
<gene>
    <name evidence="2" type="ORF">A11Q_1958</name>
</gene>
<dbReference type="KEGG" id="bex:A11Q_1958"/>
<protein>
    <recommendedName>
        <fullName evidence="4">HAD superfamily hydrolase</fullName>
    </recommendedName>
</protein>
<dbReference type="AlphaFoldDB" id="M4VSI6"/>
<dbReference type="Gene3D" id="3.40.50.1000">
    <property type="entry name" value="HAD superfamily/HAD-like"/>
    <property type="match status" value="1"/>
</dbReference>
<dbReference type="OrthoDB" id="5290481at2"/>
<evidence type="ECO:0000313" key="2">
    <source>
        <dbReference type="EMBL" id="AGH96174.1"/>
    </source>
</evidence>
<evidence type="ECO:0000313" key="3">
    <source>
        <dbReference type="Proteomes" id="UP000012040"/>
    </source>
</evidence>
<dbReference type="EMBL" id="CP003537">
    <property type="protein sequence ID" value="AGH96174.1"/>
    <property type="molecule type" value="Genomic_DNA"/>
</dbReference>
<sequence length="236" mass="27723">MSAIPTNLNEILKISREYAAQNLRTLAVFDLDSTLFNVSTRTQKILSEYAELHQIEKLKSVRVYPEDWGIKEALLRAGYSLENDLQLLQPLRDFWSERFFSNEYLHYDVPYAGAISFVQELADTGCEINYLTGRDHKRMYKGTVEVLKKWGFPLSENGLFLKPERTQEDELYKYDWFARLNHADYHKIYFFENEPINVNAIVDSCPEVEIIFLDTTHARKQEVGQHIPRIKNFSRS</sequence>
<dbReference type="SUPFAM" id="SSF56784">
    <property type="entry name" value="HAD-like"/>
    <property type="match status" value="1"/>
</dbReference>
<dbReference type="PATRIC" id="fig|1184267.3.peg.1983"/>
<dbReference type="STRING" id="1184267.A11Q_1958"/>
<keyword evidence="3" id="KW-1185">Reference proteome</keyword>
<organism evidence="2 3">
    <name type="scientific">Pseudobdellovibrio exovorus JSS</name>
    <dbReference type="NCBI Taxonomy" id="1184267"/>
    <lineage>
        <taxon>Bacteria</taxon>
        <taxon>Pseudomonadati</taxon>
        <taxon>Bdellovibrionota</taxon>
        <taxon>Bdellovibrionia</taxon>
        <taxon>Bdellovibrionales</taxon>
        <taxon>Pseudobdellovibrionaceae</taxon>
        <taxon>Pseudobdellovibrio</taxon>
    </lineage>
</organism>